<keyword evidence="2" id="KW-0285">Flavoprotein</keyword>
<dbReference type="PRINTS" id="PR00411">
    <property type="entry name" value="PNDRDTASEI"/>
</dbReference>
<protein>
    <recommendedName>
        <fullName evidence="8">Aminoacetone oxidase family FAD-binding enzyme</fullName>
    </recommendedName>
</protein>
<dbReference type="EMBL" id="MHTS01000001">
    <property type="protein sequence ID" value="OHA65066.1"/>
    <property type="molecule type" value="Genomic_DNA"/>
</dbReference>
<sequence length="414" mass="45272">MNAEEFDVIVVGGGASGMMAAGTAAARGRKVLLLEKNKNLGEKLKITGGGRCNITNAEFDEHVLLKHYGKAEQFLYSAFSRFGVRETFSFFESKGLPLLCEDYKRAFPHTERALDVCNVLERYMRRNKVTIKTGSPVTRVVFENRKIVSVVSGQHDYKAQSFVFATGGVSHPETGSTGDGFLWLAQLGHTVSKPTPTIVPLAVKERWAKELAGVSLALTKITFFVDGVKQFSETGKILFTHFGVSGPLILNCAHKVSALLHSGVTTATLDAFPDTDLGLLERRIVAVFDKNKNKMLKNIFKDIVPAGTSSSILSLVRKVVDPEKKGHSVTKEERRYIARILKALPLTITGLMGYDRAVIADGGVPLAEIDMKTMRSKKIENLSITGDLLHINRPSGGYSLQLCWTTGYVAGLHA</sequence>
<dbReference type="PANTHER" id="PTHR42887">
    <property type="entry name" value="OS12G0638800 PROTEIN"/>
    <property type="match status" value="1"/>
</dbReference>
<comment type="caution">
    <text evidence="6">The sequence shown here is derived from an EMBL/GenBank/DDBJ whole genome shotgun (WGS) entry which is preliminary data.</text>
</comment>
<dbReference type="InterPro" id="IPR036188">
    <property type="entry name" value="FAD/NAD-bd_sf"/>
</dbReference>
<name>A0A1G2QWW9_9BACT</name>
<dbReference type="Gene3D" id="1.10.8.260">
    <property type="entry name" value="HI0933 insert domain-like"/>
    <property type="match status" value="1"/>
</dbReference>
<dbReference type="InterPro" id="IPR057661">
    <property type="entry name" value="RsdA/BaiN/AoA(So)_Rossmann"/>
</dbReference>
<evidence type="ECO:0000259" key="5">
    <source>
        <dbReference type="Pfam" id="PF22780"/>
    </source>
</evidence>
<dbReference type="Gene3D" id="2.40.30.10">
    <property type="entry name" value="Translation factors"/>
    <property type="match status" value="1"/>
</dbReference>
<feature type="domain" description="RsdA/BaiN/AoA(So)-like Rossmann fold-like" evidence="4">
    <location>
        <begin position="7"/>
        <end position="411"/>
    </location>
</feature>
<evidence type="ECO:0000256" key="3">
    <source>
        <dbReference type="ARBA" id="ARBA00022827"/>
    </source>
</evidence>
<dbReference type="SUPFAM" id="SSF51905">
    <property type="entry name" value="FAD/NAD(P)-binding domain"/>
    <property type="match status" value="1"/>
</dbReference>
<evidence type="ECO:0000259" key="4">
    <source>
        <dbReference type="Pfam" id="PF03486"/>
    </source>
</evidence>
<dbReference type="InterPro" id="IPR023166">
    <property type="entry name" value="BaiN-like_dom_sf"/>
</dbReference>
<dbReference type="PANTHER" id="PTHR42887:SF2">
    <property type="entry name" value="OS12G0638800 PROTEIN"/>
    <property type="match status" value="1"/>
</dbReference>
<dbReference type="InterPro" id="IPR004792">
    <property type="entry name" value="BaiN-like"/>
</dbReference>
<dbReference type="InterPro" id="IPR055178">
    <property type="entry name" value="RsdA/BaiN/AoA(So)-like_dom"/>
</dbReference>
<keyword evidence="3" id="KW-0274">FAD</keyword>
<comment type="cofactor">
    <cofactor evidence="1">
        <name>FAD</name>
        <dbReference type="ChEBI" id="CHEBI:57692"/>
    </cofactor>
</comment>
<gene>
    <name evidence="6" type="ORF">A2843_00840</name>
</gene>
<evidence type="ECO:0000313" key="6">
    <source>
        <dbReference type="EMBL" id="OHA65066.1"/>
    </source>
</evidence>
<evidence type="ECO:0000256" key="1">
    <source>
        <dbReference type="ARBA" id="ARBA00001974"/>
    </source>
</evidence>
<dbReference type="Pfam" id="PF03486">
    <property type="entry name" value="HI0933_like"/>
    <property type="match status" value="1"/>
</dbReference>
<dbReference type="Gene3D" id="3.50.50.60">
    <property type="entry name" value="FAD/NAD(P)-binding domain"/>
    <property type="match status" value="1"/>
</dbReference>
<reference evidence="6 7" key="1">
    <citation type="journal article" date="2016" name="Nat. Commun.">
        <title>Thousands of microbial genomes shed light on interconnected biogeochemical processes in an aquifer system.</title>
        <authorList>
            <person name="Anantharaman K."/>
            <person name="Brown C.T."/>
            <person name="Hug L.A."/>
            <person name="Sharon I."/>
            <person name="Castelle C.J."/>
            <person name="Probst A.J."/>
            <person name="Thomas B.C."/>
            <person name="Singh A."/>
            <person name="Wilkins M.J."/>
            <person name="Karaoz U."/>
            <person name="Brodie E.L."/>
            <person name="Williams K.H."/>
            <person name="Hubbard S.S."/>
            <person name="Banfield J.F."/>
        </authorList>
    </citation>
    <scope>NUCLEOTIDE SEQUENCE [LARGE SCALE GENOMIC DNA]</scope>
</reference>
<organism evidence="6 7">
    <name type="scientific">Candidatus Wildermuthbacteria bacterium RIFCSPHIGHO2_01_FULL_48_27b</name>
    <dbReference type="NCBI Taxonomy" id="1802447"/>
    <lineage>
        <taxon>Bacteria</taxon>
        <taxon>Candidatus Wildermuthiibacteriota</taxon>
    </lineage>
</organism>
<dbReference type="AlphaFoldDB" id="A0A1G2QWW9"/>
<dbReference type="Proteomes" id="UP000178170">
    <property type="component" value="Unassembled WGS sequence"/>
</dbReference>
<evidence type="ECO:0008006" key="8">
    <source>
        <dbReference type="Google" id="ProtNLM"/>
    </source>
</evidence>
<proteinExistence type="predicted"/>
<dbReference type="NCBIfam" id="TIGR00275">
    <property type="entry name" value="aminoacetone oxidase family FAD-binding enzyme"/>
    <property type="match status" value="1"/>
</dbReference>
<accession>A0A1G2QWW9</accession>
<dbReference type="Pfam" id="PF22780">
    <property type="entry name" value="HI0933_like_1st"/>
    <property type="match status" value="1"/>
</dbReference>
<evidence type="ECO:0000313" key="7">
    <source>
        <dbReference type="Proteomes" id="UP000178170"/>
    </source>
</evidence>
<feature type="domain" description="RsdA/BaiN/AoA(So)-like insert" evidence="5">
    <location>
        <begin position="196"/>
        <end position="358"/>
    </location>
</feature>
<dbReference type="SUPFAM" id="SSF160996">
    <property type="entry name" value="HI0933 insert domain-like"/>
    <property type="match status" value="1"/>
</dbReference>
<evidence type="ECO:0000256" key="2">
    <source>
        <dbReference type="ARBA" id="ARBA00022630"/>
    </source>
</evidence>